<keyword evidence="6" id="KW-1015">Disulfide bond</keyword>
<sequence>MSDSKIITRRRAVLSGLATLTVGGGVYGVSTLSSDNGASTPSSDDSSSVSGELYAASGAGAFGIQLGGHPIMGTGDAPLDMYYWSEYQCPYCAQFESETLPQIIQNYVTSGVVRLIFIEYPYLGSDSMTAAVMDQCVWRQVKESDPSAYWRWHSAVFEAQGETNSGWASKANLLDISRAVGGVSADTVDQCMSANRQAIETEIESDSQQVRSLGINGTPAFVLYNRQSEKTGKLIGAQPYDRFEAAIQQVKKT</sequence>
<keyword evidence="10" id="KW-1185">Reference proteome</keyword>
<evidence type="ECO:0000256" key="4">
    <source>
        <dbReference type="ARBA" id="ARBA00022982"/>
    </source>
</evidence>
<evidence type="ECO:0000256" key="6">
    <source>
        <dbReference type="ARBA" id="ARBA00023157"/>
    </source>
</evidence>
<name>A0A3P3R7W7_9EURY</name>
<dbReference type="PANTHER" id="PTHR13887:SF14">
    <property type="entry name" value="DISULFIDE BOND FORMATION PROTEIN D"/>
    <property type="match status" value="1"/>
</dbReference>
<dbReference type="RefSeq" id="WP_124955550.1">
    <property type="nucleotide sequence ID" value="NZ_RRCH01000028.1"/>
</dbReference>
<feature type="domain" description="Thioredoxin-like fold" evidence="8">
    <location>
        <begin position="68"/>
        <end position="247"/>
    </location>
</feature>
<dbReference type="Proteomes" id="UP000282322">
    <property type="component" value="Unassembled WGS sequence"/>
</dbReference>
<evidence type="ECO:0000256" key="5">
    <source>
        <dbReference type="ARBA" id="ARBA00023002"/>
    </source>
</evidence>
<evidence type="ECO:0000256" key="1">
    <source>
        <dbReference type="ARBA" id="ARBA00005791"/>
    </source>
</evidence>
<dbReference type="EMBL" id="RRCH01000028">
    <property type="protein sequence ID" value="RRJ29561.1"/>
    <property type="molecule type" value="Genomic_DNA"/>
</dbReference>
<gene>
    <name evidence="9" type="ORF">EIK79_13065</name>
</gene>
<dbReference type="Gene3D" id="3.40.30.10">
    <property type="entry name" value="Glutaredoxin"/>
    <property type="match status" value="1"/>
</dbReference>
<evidence type="ECO:0000313" key="9">
    <source>
        <dbReference type="EMBL" id="RRJ29561.1"/>
    </source>
</evidence>
<protein>
    <submittedName>
        <fullName evidence="9">Disulfide bond formation protein DsbA</fullName>
    </submittedName>
</protein>
<dbReference type="PANTHER" id="PTHR13887">
    <property type="entry name" value="GLUTATHIONE S-TRANSFERASE KAPPA"/>
    <property type="match status" value="1"/>
</dbReference>
<organism evidence="9 10">
    <name type="scientific">Halocatena pleomorpha</name>
    <dbReference type="NCBI Taxonomy" id="1785090"/>
    <lineage>
        <taxon>Archaea</taxon>
        <taxon>Methanobacteriati</taxon>
        <taxon>Methanobacteriota</taxon>
        <taxon>Stenosarchaea group</taxon>
        <taxon>Halobacteria</taxon>
        <taxon>Halobacteriales</taxon>
        <taxon>Natronomonadaceae</taxon>
        <taxon>Halocatena</taxon>
    </lineage>
</organism>
<keyword evidence="4" id="KW-0813">Transport</keyword>
<dbReference type="AlphaFoldDB" id="A0A3P3R7W7"/>
<keyword evidence="5" id="KW-0560">Oxidoreductase</keyword>
<keyword evidence="4" id="KW-0249">Electron transport</keyword>
<accession>A0A3P3R7W7</accession>
<dbReference type="InterPro" id="IPR036249">
    <property type="entry name" value="Thioredoxin-like_sf"/>
</dbReference>
<comment type="similarity">
    <text evidence="2">Belongs to the glutaredoxin family.</text>
</comment>
<reference evidence="9 10" key="1">
    <citation type="submission" date="2018-11" db="EMBL/GenBank/DDBJ databases">
        <title>Taxonoimc description of Halomarina strain SPP-AMP-1.</title>
        <authorList>
            <person name="Pal Y."/>
            <person name="Srinivasana K."/>
            <person name="Verma A."/>
            <person name="Kumar P."/>
        </authorList>
    </citation>
    <scope>NUCLEOTIDE SEQUENCE [LARGE SCALE GENOMIC DNA]</scope>
    <source>
        <strain evidence="9 10">SPP-AMP-1</strain>
    </source>
</reference>
<evidence type="ECO:0000259" key="8">
    <source>
        <dbReference type="Pfam" id="PF13462"/>
    </source>
</evidence>
<dbReference type="OrthoDB" id="15256at2157"/>
<dbReference type="SUPFAM" id="SSF52833">
    <property type="entry name" value="Thioredoxin-like"/>
    <property type="match status" value="1"/>
</dbReference>
<evidence type="ECO:0000256" key="7">
    <source>
        <dbReference type="ARBA" id="ARBA00023284"/>
    </source>
</evidence>
<keyword evidence="7" id="KW-0676">Redox-active center</keyword>
<evidence type="ECO:0000256" key="2">
    <source>
        <dbReference type="ARBA" id="ARBA00007787"/>
    </source>
</evidence>
<keyword evidence="3" id="KW-0732">Signal</keyword>
<evidence type="ECO:0000256" key="3">
    <source>
        <dbReference type="ARBA" id="ARBA00022729"/>
    </source>
</evidence>
<dbReference type="GO" id="GO:0016491">
    <property type="term" value="F:oxidoreductase activity"/>
    <property type="evidence" value="ECO:0007669"/>
    <property type="project" value="UniProtKB-KW"/>
</dbReference>
<dbReference type="InterPro" id="IPR012336">
    <property type="entry name" value="Thioredoxin-like_fold"/>
</dbReference>
<proteinExistence type="inferred from homology"/>
<evidence type="ECO:0000313" key="10">
    <source>
        <dbReference type="Proteomes" id="UP000282322"/>
    </source>
</evidence>
<dbReference type="Pfam" id="PF13462">
    <property type="entry name" value="Thioredoxin_4"/>
    <property type="match status" value="1"/>
</dbReference>
<comment type="similarity">
    <text evidence="1">Belongs to the thioredoxin family. DsbA subfamily.</text>
</comment>
<comment type="caution">
    <text evidence="9">The sequence shown here is derived from an EMBL/GenBank/DDBJ whole genome shotgun (WGS) entry which is preliminary data.</text>
</comment>